<protein>
    <submittedName>
        <fullName evidence="2">Uncharacterized protein</fullName>
    </submittedName>
</protein>
<sequence length="308" mass="33874">MIQLERTRKEESARRQVYGDGEARAVGLYANWCMARILSSGETKGGHSTGFFISENGFFLTACDVSRARQWNVDASRGLDLMTWSLSIGTRSFSLSMLKILTSTAYHCGSGGRRLIFWNRMMSYTMANSLSLLVRAGVRRLTGAQLSIFAPTSALPAAADNLYDCTQKNARHLIGAPVLTLDPIRFVGIVTAVDQHTWLESGQASFCLLTTNSPAWVKIEAAMECYRTTIPKSKPNPRKKTMLEPDEVDASGTDATQQQTTTICIDSSPVEHPPSTEHQGEGHHGPWNSVCGRIRTLLASALKCLRLE</sequence>
<evidence type="ECO:0000313" key="3">
    <source>
        <dbReference type="Proteomes" id="UP000002640"/>
    </source>
</evidence>
<dbReference type="InParanoid" id="G4YLF4"/>
<evidence type="ECO:0000313" key="2">
    <source>
        <dbReference type="EMBL" id="EGZ30328.1"/>
    </source>
</evidence>
<dbReference type="RefSeq" id="XP_009517603.1">
    <property type="nucleotide sequence ID" value="XM_009519308.1"/>
</dbReference>
<keyword evidence="3" id="KW-1185">Reference proteome</keyword>
<reference evidence="2 3" key="1">
    <citation type="journal article" date="2006" name="Science">
        <title>Phytophthora genome sequences uncover evolutionary origins and mechanisms of pathogenesis.</title>
        <authorList>
            <person name="Tyler B.M."/>
            <person name="Tripathy S."/>
            <person name="Zhang X."/>
            <person name="Dehal P."/>
            <person name="Jiang R.H."/>
            <person name="Aerts A."/>
            <person name="Arredondo F.D."/>
            <person name="Baxter L."/>
            <person name="Bensasson D."/>
            <person name="Beynon J.L."/>
            <person name="Chapman J."/>
            <person name="Damasceno C.M."/>
            <person name="Dorrance A.E."/>
            <person name="Dou D."/>
            <person name="Dickerman A.W."/>
            <person name="Dubchak I.L."/>
            <person name="Garbelotto M."/>
            <person name="Gijzen M."/>
            <person name="Gordon S.G."/>
            <person name="Govers F."/>
            <person name="Grunwald N.J."/>
            <person name="Huang W."/>
            <person name="Ivors K.L."/>
            <person name="Jones R.W."/>
            <person name="Kamoun S."/>
            <person name="Krampis K."/>
            <person name="Lamour K.H."/>
            <person name="Lee M.K."/>
            <person name="McDonald W.H."/>
            <person name="Medina M."/>
            <person name="Meijer H.J."/>
            <person name="Nordberg E.K."/>
            <person name="Maclean D.J."/>
            <person name="Ospina-Giraldo M.D."/>
            <person name="Morris P.F."/>
            <person name="Phuntumart V."/>
            <person name="Putnam N.H."/>
            <person name="Rash S."/>
            <person name="Rose J.K."/>
            <person name="Sakihama Y."/>
            <person name="Salamov A.A."/>
            <person name="Savidor A."/>
            <person name="Scheuring C.F."/>
            <person name="Smith B.M."/>
            <person name="Sobral B.W."/>
            <person name="Terry A."/>
            <person name="Torto-Alalibo T.A."/>
            <person name="Win J."/>
            <person name="Xu Z."/>
            <person name="Zhang H."/>
            <person name="Grigoriev I.V."/>
            <person name="Rokhsar D.S."/>
            <person name="Boore J.L."/>
        </authorList>
    </citation>
    <scope>NUCLEOTIDE SEQUENCE [LARGE SCALE GENOMIC DNA]</scope>
    <source>
        <strain evidence="2 3">P6497</strain>
    </source>
</reference>
<feature type="compositionally biased region" description="Basic and acidic residues" evidence="1">
    <location>
        <begin position="274"/>
        <end position="284"/>
    </location>
</feature>
<gene>
    <name evidence="2" type="ORF">PHYSODRAFT_295160</name>
</gene>
<organism evidence="2 3">
    <name type="scientific">Phytophthora sojae (strain P6497)</name>
    <name type="common">Soybean stem and root rot agent</name>
    <name type="synonym">Phytophthora megasperma f. sp. glycines</name>
    <dbReference type="NCBI Taxonomy" id="1094619"/>
    <lineage>
        <taxon>Eukaryota</taxon>
        <taxon>Sar</taxon>
        <taxon>Stramenopiles</taxon>
        <taxon>Oomycota</taxon>
        <taxon>Peronosporomycetes</taxon>
        <taxon>Peronosporales</taxon>
        <taxon>Peronosporaceae</taxon>
        <taxon>Phytophthora</taxon>
    </lineage>
</organism>
<dbReference type="EMBL" id="JH159151">
    <property type="protein sequence ID" value="EGZ30328.1"/>
    <property type="molecule type" value="Genomic_DNA"/>
</dbReference>
<proteinExistence type="predicted"/>
<dbReference type="GeneID" id="20641209"/>
<name>G4YLF4_PHYSP</name>
<accession>G4YLF4</accession>
<dbReference type="KEGG" id="psoj:PHYSODRAFT_295160"/>
<feature type="compositionally biased region" description="Polar residues" evidence="1">
    <location>
        <begin position="253"/>
        <end position="265"/>
    </location>
</feature>
<evidence type="ECO:0000256" key="1">
    <source>
        <dbReference type="SAM" id="MobiDB-lite"/>
    </source>
</evidence>
<dbReference type="Proteomes" id="UP000002640">
    <property type="component" value="Unassembled WGS sequence"/>
</dbReference>
<feature type="region of interest" description="Disordered" evidence="1">
    <location>
        <begin position="231"/>
        <end position="286"/>
    </location>
</feature>
<dbReference type="AlphaFoldDB" id="G4YLF4"/>